<dbReference type="AlphaFoldDB" id="A0A7R9ZVQ9"/>
<dbReference type="InterPro" id="IPR036188">
    <property type="entry name" value="FAD/NAD-bd_sf"/>
</dbReference>
<protein>
    <recommendedName>
        <fullName evidence="2">FAD/NAD(P)-binding domain-containing protein</fullName>
    </recommendedName>
</protein>
<accession>A0A7R9ZVQ9</accession>
<evidence type="ECO:0000313" key="1">
    <source>
        <dbReference type="EMBL" id="CAD8345294.1"/>
    </source>
</evidence>
<dbReference type="EMBL" id="HBEG01001958">
    <property type="protein sequence ID" value="CAD8345294.1"/>
    <property type="molecule type" value="Transcribed_RNA"/>
</dbReference>
<reference evidence="1" key="1">
    <citation type="submission" date="2021-01" db="EMBL/GenBank/DDBJ databases">
        <authorList>
            <person name="Corre E."/>
            <person name="Pelletier E."/>
            <person name="Niang G."/>
            <person name="Scheremetjew M."/>
            <person name="Finn R."/>
            <person name="Kale V."/>
            <person name="Holt S."/>
            <person name="Cochrane G."/>
            <person name="Meng A."/>
            <person name="Brown T."/>
            <person name="Cohen L."/>
        </authorList>
    </citation>
    <scope>NUCLEOTIDE SEQUENCE</scope>
    <source>
        <strain evidence="1">Pbaha01</strain>
    </source>
</reference>
<dbReference type="SUPFAM" id="SSF51905">
    <property type="entry name" value="FAD/NAD(P)-binding domain"/>
    <property type="match status" value="1"/>
</dbReference>
<gene>
    <name evidence="1" type="ORF">PBAH0796_LOCUS1032</name>
</gene>
<evidence type="ECO:0008006" key="2">
    <source>
        <dbReference type="Google" id="ProtNLM"/>
    </source>
</evidence>
<dbReference type="Gene3D" id="3.50.50.60">
    <property type="entry name" value="FAD/NAD(P)-binding domain"/>
    <property type="match status" value="1"/>
</dbReference>
<sequence length="519" mass="59473">MAAFHVWFGPEWDDRNKKLSYPLDWETWPKKDQVIAHLQFAAERYGLLPHMRFRQNVINLDITGKLTDMDREYTLTVQNMAKTSEQTGYTTSVIYHFPCAYFTPRVIEYPGESSFDGQVGYGMNDDIPFDYLEHSNTAILGNGAFAVENIRTCCEYGVQKVYLVTRRKNLPSPRLVCWFVHQSIVPVPAGMVLNCFAPMFEATGFGDPWEYHSVYGTKDRTKCTIMSNSRFGIGDVTFLAVAWGRCEYVQDLLKRCTRHTLHLESGRKLENVTVIIKALGLLADFNCDRLHKAKEFVGPWANADFRRVIFVDPLGMNAANFSTFSTGIGSYVEGVRSKYLIDYPQEYKKLVDNGVLDMLPRSKATENKPAHQYDSKYQQTCSMLIEGSLPLLTAKYAGLDDYSSRLYHTVNPTDKFFEECLQSWNQYQEDWWKQGFEHEYVPYPYTREIVDSWFDEYQRTVGPVSVEAKEQWELAIQQAEEGGDRPAQWDGEGSKMWWKSNCEDTKSYGGSKHGGGGGG</sequence>
<organism evidence="1">
    <name type="scientific">Pyrodinium bahamense</name>
    <dbReference type="NCBI Taxonomy" id="73915"/>
    <lineage>
        <taxon>Eukaryota</taxon>
        <taxon>Sar</taxon>
        <taxon>Alveolata</taxon>
        <taxon>Dinophyceae</taxon>
        <taxon>Gonyaulacales</taxon>
        <taxon>Pyrocystaceae</taxon>
        <taxon>Pyrodinium</taxon>
    </lineage>
</organism>
<proteinExistence type="predicted"/>
<name>A0A7R9ZVQ9_9DINO</name>